<dbReference type="Gene3D" id="1.10.390.10">
    <property type="entry name" value="Neutral Protease Domain 2"/>
    <property type="match status" value="1"/>
</dbReference>
<gene>
    <name evidence="1" type="ORF">ES692_02795</name>
</gene>
<dbReference type="InterPro" id="IPR027268">
    <property type="entry name" value="Peptidase_M4/M1_CTD_sf"/>
</dbReference>
<reference evidence="1 2" key="1">
    <citation type="submission" date="2019-08" db="EMBL/GenBank/DDBJ databases">
        <title>Genome of Psychroserpens burtonensis ACAM 167.</title>
        <authorList>
            <person name="Bowman J.P."/>
        </authorList>
    </citation>
    <scope>NUCLEOTIDE SEQUENCE [LARGE SCALE GENOMIC DNA]</scope>
    <source>
        <strain evidence="1 2">ACAM 167</strain>
    </source>
</reference>
<dbReference type="EMBL" id="VOSB01000003">
    <property type="protein sequence ID" value="TXE19750.1"/>
    <property type="molecule type" value="Genomic_DNA"/>
</dbReference>
<keyword evidence="2" id="KW-1185">Reference proteome</keyword>
<evidence type="ECO:0000313" key="2">
    <source>
        <dbReference type="Proteomes" id="UP000321938"/>
    </source>
</evidence>
<proteinExistence type="predicted"/>
<dbReference type="Proteomes" id="UP000321938">
    <property type="component" value="Unassembled WGS sequence"/>
</dbReference>
<protein>
    <submittedName>
        <fullName evidence="1">M1 family metallopeptidase</fullName>
    </submittedName>
</protein>
<dbReference type="STRING" id="1123037.GCA_000425305_00923"/>
<name>A0A5C7BAC8_9FLAO</name>
<dbReference type="SUPFAM" id="SSF55486">
    <property type="entry name" value="Metalloproteases ('zincins'), catalytic domain"/>
    <property type="match status" value="1"/>
</dbReference>
<comment type="caution">
    <text evidence="1">The sequence shown here is derived from an EMBL/GenBank/DDBJ whole genome shotgun (WGS) entry which is preliminary data.</text>
</comment>
<organism evidence="1 2">
    <name type="scientific">Psychroserpens burtonensis</name>
    <dbReference type="NCBI Taxonomy" id="49278"/>
    <lineage>
        <taxon>Bacteria</taxon>
        <taxon>Pseudomonadati</taxon>
        <taxon>Bacteroidota</taxon>
        <taxon>Flavobacteriia</taxon>
        <taxon>Flavobacteriales</taxon>
        <taxon>Flavobacteriaceae</taxon>
        <taxon>Psychroserpens</taxon>
    </lineage>
</organism>
<accession>A0A5C7BAC8</accession>
<dbReference type="OrthoDB" id="9813075at2"/>
<dbReference type="AlphaFoldDB" id="A0A5C7BAC8"/>
<sequence length="929" mass="109007">MAIGQDKIDLVASIDVATKTIKINERIVYQNQSNDTLSAIYLNDWNNSYSTKKTPLAKRFTEEFNDKFHFAKSEQRGYTVITKIKDKLGASLTYANLKEFPDVVKVELQTPLLPNQSYDITLSYDVVLPDDNFTGYGISPENDFNLKYWYITPTVYNGEWQYYSNKNLDDLYISKADMTIQIEFPLNYQVISELNTIDIKQYKDKQTFFLYGKDRVNTHLIISRLSEFKFVQTDDFTIYSDLSSKGIPTEEKAIITDKITRFITENLGEYPHERLLITNNDYKKDPLYGLNQLPDFIRPFSDNFQYELKLLKTVLNNYLENTLLINPRKDYWLRDGIQIYFLMKYVETYYPDTKLLGTLADFWGIRSFHAADLAYNDHFMLFFMQMVRTNLDQPLTTSKDSLLKFNANIAGKYKAGIGLRYLDDFVNANVVEQVISDYLKNYKLQITSSTDFQDLIKSKTSKDINWFFTDYIDSRKKIDFKINKVHKFDDSIQFTIRNKRDNSMPISLFTLSKDSVVSKSWFENIGKERRVTIPRDSIDKLALNYYNTIPEFNLRDNYKSMKGFLFNNKPFQFRLFKDVEDPYYNQIFLMPLVEFNNIYDGLTLGAKFYNKTVLRKRLNYKFSPQYATKSKSLTGGGSVFYSHLIEDMDLYNVSYGMGAKYNSFAEDSFVSIFTPSISLSFRDNDDFRSDKSRFLNLRYLNISREVGQNAIIEDLLEPDYSVLNLRYVNSNPGLVNFYKWYYDVQFAEKFGKIALNYEYRKLSESNRQFNLRLFAGMFLYNNTDLNSDYFSFALDRPTDYLFDYNYLGRSEASGVFSQQIIIAEGGFKSRLETPFANQWMTTANASTTIWKYIEAYGDIGLVKSKGFNPVFVYDSGIKLDLVTDYFELYFPIYSNLGWEIGQPGYDQRIRIKFTLDPQALLGLFRRKWY</sequence>
<evidence type="ECO:0000313" key="1">
    <source>
        <dbReference type="EMBL" id="TXE19750.1"/>
    </source>
</evidence>